<dbReference type="AlphaFoldDB" id="A0A1B3ZEN4"/>
<dbReference type="STRING" id="1560345.AWL63_19915"/>
<dbReference type="InterPro" id="IPR003673">
    <property type="entry name" value="CoA-Trfase_fam_III"/>
</dbReference>
<dbReference type="Gene3D" id="3.30.1540.10">
    <property type="entry name" value="formyl-coa transferase, domain 3"/>
    <property type="match status" value="1"/>
</dbReference>
<evidence type="ECO:0000256" key="1">
    <source>
        <dbReference type="ARBA" id="ARBA00022679"/>
    </source>
</evidence>
<dbReference type="InterPro" id="IPR050483">
    <property type="entry name" value="CoA-transferase_III_domain"/>
</dbReference>
<dbReference type="Proteomes" id="UP000094256">
    <property type="component" value="Chromosome"/>
</dbReference>
<keyword evidence="3" id="KW-1185">Reference proteome</keyword>
<evidence type="ECO:0000313" key="3">
    <source>
        <dbReference type="Proteomes" id="UP000094256"/>
    </source>
</evidence>
<dbReference type="KEGG" id="span:AWL63_19915"/>
<proteinExistence type="predicted"/>
<dbReference type="EMBL" id="CP014168">
    <property type="protein sequence ID" value="AOH85885.1"/>
    <property type="molecule type" value="Genomic_DNA"/>
</dbReference>
<organism evidence="2 3">
    <name type="scientific">Sphingomonas panacis</name>
    <dbReference type="NCBI Taxonomy" id="1560345"/>
    <lineage>
        <taxon>Bacteria</taxon>
        <taxon>Pseudomonadati</taxon>
        <taxon>Pseudomonadota</taxon>
        <taxon>Alphaproteobacteria</taxon>
        <taxon>Sphingomonadales</taxon>
        <taxon>Sphingomonadaceae</taxon>
        <taxon>Sphingomonas</taxon>
    </lineage>
</organism>
<dbReference type="SUPFAM" id="SSF89796">
    <property type="entry name" value="CoA-transferase family III (CaiB/BaiF)"/>
    <property type="match status" value="1"/>
</dbReference>
<gene>
    <name evidence="2" type="ORF">AWL63_19915</name>
</gene>
<sequence length="407" mass="44014">MGSLLMSVLAGLKVLDMTRVVAGPTATQCLGDFGADVIKVERPGEGDDVRHVGPPWLIDSEGNETRESTYFQAANRNKRSISVNFQSEEGAQLLRTLAAKVDIFVENFRPNTLAKYGLDYESLRKNNPGLIYCSVSGFGQSGPYASRSGYDFLMQAMSGLMSVTGGPEGAPMRVGVPIADILAGKDAVIGILLALHQREKTGEGQSIDISLFDSQVAAMANTFTAWFNGGFEMPRTGNDHPSASPYGVYRTSDGYLLIATFNNREFGRLAAAVGRSDWLDNPSFNTMGARVAHRHELAAELTGILVKQPREHWIALLNAAGVSCGPINRMSDLENDPHFRERGMTVTLPHALSGEIVVANSPIRCSVSMPEYRLGPPVIGQHTVEVLQEMLGLDQPTMTDLATRGVI</sequence>
<dbReference type="Pfam" id="PF02515">
    <property type="entry name" value="CoA_transf_3"/>
    <property type="match status" value="1"/>
</dbReference>
<evidence type="ECO:0000313" key="2">
    <source>
        <dbReference type="EMBL" id="AOH85885.1"/>
    </source>
</evidence>
<reference evidence="2 3" key="1">
    <citation type="submission" date="2016-01" db="EMBL/GenBank/DDBJ databases">
        <title>Complete genome and mega plasmid sequence of Sphingomonas panacis DCY99 elicits systemic resistance in rice to Xanthomonas oryzae.</title>
        <authorList>
            <person name="Kim Y.J."/>
            <person name="Yang D.C."/>
            <person name="Sing P."/>
        </authorList>
    </citation>
    <scope>NUCLEOTIDE SEQUENCE [LARGE SCALE GENOMIC DNA]</scope>
    <source>
        <strain evidence="2 3">DCY99</strain>
    </source>
</reference>
<keyword evidence="1 2" id="KW-0808">Transferase</keyword>
<accession>A0A1B3ZEN4</accession>
<dbReference type="PANTHER" id="PTHR48207:SF3">
    <property type="entry name" value="SUCCINATE--HYDROXYMETHYLGLUTARATE COA-TRANSFERASE"/>
    <property type="match status" value="1"/>
</dbReference>
<name>A0A1B3ZEN4_9SPHN</name>
<dbReference type="GO" id="GO:0008410">
    <property type="term" value="F:CoA-transferase activity"/>
    <property type="evidence" value="ECO:0007669"/>
    <property type="project" value="TreeGrafter"/>
</dbReference>
<dbReference type="InterPro" id="IPR044855">
    <property type="entry name" value="CoA-Trfase_III_dom3_sf"/>
</dbReference>
<dbReference type="InterPro" id="IPR023606">
    <property type="entry name" value="CoA-Trfase_III_dom_1_sf"/>
</dbReference>
<protein>
    <submittedName>
        <fullName evidence="2">CoA-transferase</fullName>
    </submittedName>
</protein>
<dbReference type="PANTHER" id="PTHR48207">
    <property type="entry name" value="SUCCINATE--HYDROXYMETHYLGLUTARATE COA-TRANSFERASE"/>
    <property type="match status" value="1"/>
</dbReference>
<dbReference type="Gene3D" id="3.40.50.10540">
    <property type="entry name" value="Crotonobetainyl-coa:carnitine coa-transferase, domain 1"/>
    <property type="match status" value="1"/>
</dbReference>